<dbReference type="AlphaFoldDB" id="A0A5N6LNE7"/>
<proteinExistence type="predicted"/>
<comment type="caution">
    <text evidence="1">The sequence shown here is derived from an EMBL/GenBank/DDBJ whole genome shotgun (WGS) entry which is preliminary data.</text>
</comment>
<dbReference type="Proteomes" id="UP000326396">
    <property type="component" value="Linkage Group LG9"/>
</dbReference>
<name>A0A5N6LNE7_9ASTR</name>
<evidence type="ECO:0000313" key="2">
    <source>
        <dbReference type="Proteomes" id="UP000326396"/>
    </source>
</evidence>
<gene>
    <name evidence="1" type="ORF">E3N88_39925</name>
</gene>
<evidence type="ECO:0000313" key="1">
    <source>
        <dbReference type="EMBL" id="KAD2392948.1"/>
    </source>
</evidence>
<sequence length="107" mass="11442">MVVVGFQAVLVDEGWTAATTCNSGDGGGGGFRRWYGSSGEGGHGCLDGEADVPFLAEMLQSEGRSTAQNNGIPAKTTNIFPFRLHNLLKETCDFEHSQEELCDLENS</sequence>
<organism evidence="1 2">
    <name type="scientific">Mikania micrantha</name>
    <name type="common">bitter vine</name>
    <dbReference type="NCBI Taxonomy" id="192012"/>
    <lineage>
        <taxon>Eukaryota</taxon>
        <taxon>Viridiplantae</taxon>
        <taxon>Streptophyta</taxon>
        <taxon>Embryophyta</taxon>
        <taxon>Tracheophyta</taxon>
        <taxon>Spermatophyta</taxon>
        <taxon>Magnoliopsida</taxon>
        <taxon>eudicotyledons</taxon>
        <taxon>Gunneridae</taxon>
        <taxon>Pentapetalae</taxon>
        <taxon>asterids</taxon>
        <taxon>campanulids</taxon>
        <taxon>Asterales</taxon>
        <taxon>Asteraceae</taxon>
        <taxon>Asteroideae</taxon>
        <taxon>Heliantheae alliance</taxon>
        <taxon>Eupatorieae</taxon>
        <taxon>Mikania</taxon>
    </lineage>
</organism>
<keyword evidence="2" id="KW-1185">Reference proteome</keyword>
<dbReference type="EMBL" id="SZYD01000019">
    <property type="protein sequence ID" value="KAD2392948.1"/>
    <property type="molecule type" value="Genomic_DNA"/>
</dbReference>
<protein>
    <submittedName>
        <fullName evidence="1">Uncharacterized protein</fullName>
    </submittedName>
</protein>
<accession>A0A5N6LNE7</accession>
<reference evidence="1 2" key="1">
    <citation type="submission" date="2019-05" db="EMBL/GenBank/DDBJ databases">
        <title>Mikania micrantha, genome provides insights into the molecular mechanism of rapid growth.</title>
        <authorList>
            <person name="Liu B."/>
        </authorList>
    </citation>
    <scope>NUCLEOTIDE SEQUENCE [LARGE SCALE GENOMIC DNA]</scope>
    <source>
        <strain evidence="1">NLD-2019</strain>
        <tissue evidence="1">Leaf</tissue>
    </source>
</reference>